<accession>A0A224XS82</accession>
<name>A0A224XS82_9HEMI</name>
<reference evidence="1" key="1">
    <citation type="journal article" date="2018" name="PLoS Negl. Trop. Dis.">
        <title>An insight into the salivary gland and fat body transcriptome of Panstrongylus lignarius (Hemiptera: Heteroptera), the main vector of Chagas disease in Peru.</title>
        <authorList>
            <person name="Nevoa J.C."/>
            <person name="Mendes M.T."/>
            <person name="da Silva M.V."/>
            <person name="Soares S.C."/>
            <person name="Oliveira C.J.F."/>
            <person name="Ribeiro J.M.C."/>
        </authorList>
    </citation>
    <scope>NUCLEOTIDE SEQUENCE</scope>
</reference>
<protein>
    <submittedName>
        <fullName evidence="1">Putative secreted protein</fullName>
    </submittedName>
</protein>
<evidence type="ECO:0000313" key="1">
    <source>
        <dbReference type="EMBL" id="JAW15375.1"/>
    </source>
</evidence>
<sequence length="85" mass="9964">MITSVSPIPVLLLKIPTLFCSETRSLCSEKEKKKKSNGFCELNEATILPRHWEWRRPRTRQLTANFMIGKKLGPTHYLQPFTYKK</sequence>
<organism evidence="1">
    <name type="scientific">Panstrongylus lignarius</name>
    <dbReference type="NCBI Taxonomy" id="156445"/>
    <lineage>
        <taxon>Eukaryota</taxon>
        <taxon>Metazoa</taxon>
        <taxon>Ecdysozoa</taxon>
        <taxon>Arthropoda</taxon>
        <taxon>Hexapoda</taxon>
        <taxon>Insecta</taxon>
        <taxon>Pterygota</taxon>
        <taxon>Neoptera</taxon>
        <taxon>Paraneoptera</taxon>
        <taxon>Hemiptera</taxon>
        <taxon>Heteroptera</taxon>
        <taxon>Panheteroptera</taxon>
        <taxon>Cimicomorpha</taxon>
        <taxon>Reduviidae</taxon>
        <taxon>Triatominae</taxon>
        <taxon>Panstrongylus</taxon>
    </lineage>
</organism>
<dbReference type="AlphaFoldDB" id="A0A224XS82"/>
<dbReference type="EMBL" id="GFTR01001051">
    <property type="protein sequence ID" value="JAW15375.1"/>
    <property type="molecule type" value="Transcribed_RNA"/>
</dbReference>
<proteinExistence type="predicted"/>